<feature type="transmembrane region" description="Helical" evidence="7">
    <location>
        <begin position="197"/>
        <end position="215"/>
    </location>
</feature>
<dbReference type="InterPro" id="IPR052337">
    <property type="entry name" value="SAT4-like"/>
</dbReference>
<dbReference type="OrthoDB" id="5331848at2759"/>
<feature type="transmembrane region" description="Helical" evidence="7">
    <location>
        <begin position="268"/>
        <end position="287"/>
    </location>
</feature>
<gene>
    <name evidence="9" type="ORF">PDIGIT_LOCUS5734</name>
</gene>
<evidence type="ECO:0000313" key="9">
    <source>
        <dbReference type="EMBL" id="CAI6332704.1"/>
    </source>
</evidence>
<dbReference type="AlphaFoldDB" id="A0A9W4XI18"/>
<dbReference type="EMBL" id="CAOQHR010000003">
    <property type="protein sequence ID" value="CAI6332704.1"/>
    <property type="molecule type" value="Genomic_DNA"/>
</dbReference>
<feature type="transmembrane region" description="Helical" evidence="7">
    <location>
        <begin position="113"/>
        <end position="135"/>
    </location>
</feature>
<feature type="transmembrane region" description="Helical" evidence="7">
    <location>
        <begin position="227"/>
        <end position="248"/>
    </location>
</feature>
<accession>A0A9W4XI18</accession>
<evidence type="ECO:0000256" key="7">
    <source>
        <dbReference type="SAM" id="Phobius"/>
    </source>
</evidence>
<evidence type="ECO:0000259" key="8">
    <source>
        <dbReference type="Pfam" id="PF20684"/>
    </source>
</evidence>
<dbReference type="PANTHER" id="PTHR33048">
    <property type="entry name" value="PTH11-LIKE INTEGRAL MEMBRANE PROTEIN (AFU_ORTHOLOGUE AFUA_5G11245)"/>
    <property type="match status" value="1"/>
</dbReference>
<comment type="similarity">
    <text evidence="5">Belongs to the SAT4 family.</text>
</comment>
<reference evidence="9" key="1">
    <citation type="submission" date="2023-01" db="EMBL/GenBank/DDBJ databases">
        <authorList>
            <person name="Van Ghelder C."/>
            <person name="Rancurel C."/>
        </authorList>
    </citation>
    <scope>NUCLEOTIDE SEQUENCE</scope>
    <source>
        <strain evidence="9">CNCM I-4278</strain>
    </source>
</reference>
<sequence>MALYRLAMGEPLSSPPPLVMTVRPGPDDDRGKELAVVYILGCAISVIFGALRCYARIMSRATQIDDWFMYITVIMYIPLTVIITIYALQGGTRHLFYLAQDFEKAVYLTKLNWISTIFAVICFSTGKISIALLIVRLLGRTSRWRKWLLYFVSGLSVVNGIGAILINFLQCKDVNAIWDPRLKPFTECWDYEVQAGFGLYSACINTSLDFLLALLPVPMVINLNMSLATKIGLLVVLSCGIVTGVISALKTSTLHSLNAGSDITWDTYMLYIWVSVEITLVIVLGSLPPLRTLFRKAGGTKAGNSTSGEDRYALSSLRNVRSRKSAYSEIGEVMHGTTLEEDGNGRVEGRREGDRSLGVP</sequence>
<comment type="subcellular location">
    <subcellularLocation>
        <location evidence="1">Membrane</location>
        <topology evidence="1">Multi-pass membrane protein</topology>
    </subcellularLocation>
</comment>
<keyword evidence="2 7" id="KW-0812">Transmembrane</keyword>
<evidence type="ECO:0000256" key="1">
    <source>
        <dbReference type="ARBA" id="ARBA00004141"/>
    </source>
</evidence>
<keyword evidence="10" id="KW-1185">Reference proteome</keyword>
<dbReference type="Proteomes" id="UP001152607">
    <property type="component" value="Unassembled WGS sequence"/>
</dbReference>
<feature type="region of interest" description="Disordered" evidence="6">
    <location>
        <begin position="331"/>
        <end position="360"/>
    </location>
</feature>
<evidence type="ECO:0000256" key="3">
    <source>
        <dbReference type="ARBA" id="ARBA00022989"/>
    </source>
</evidence>
<proteinExistence type="inferred from homology"/>
<feature type="compositionally biased region" description="Basic and acidic residues" evidence="6">
    <location>
        <begin position="343"/>
        <end position="360"/>
    </location>
</feature>
<evidence type="ECO:0000313" key="10">
    <source>
        <dbReference type="Proteomes" id="UP001152607"/>
    </source>
</evidence>
<protein>
    <recommendedName>
        <fullName evidence="8">Rhodopsin domain-containing protein</fullName>
    </recommendedName>
</protein>
<feature type="transmembrane region" description="Helical" evidence="7">
    <location>
        <begin position="147"/>
        <end position="169"/>
    </location>
</feature>
<organism evidence="9 10">
    <name type="scientific">Periconia digitata</name>
    <dbReference type="NCBI Taxonomy" id="1303443"/>
    <lineage>
        <taxon>Eukaryota</taxon>
        <taxon>Fungi</taxon>
        <taxon>Dikarya</taxon>
        <taxon>Ascomycota</taxon>
        <taxon>Pezizomycotina</taxon>
        <taxon>Dothideomycetes</taxon>
        <taxon>Pleosporomycetidae</taxon>
        <taxon>Pleosporales</taxon>
        <taxon>Massarineae</taxon>
        <taxon>Periconiaceae</taxon>
        <taxon>Periconia</taxon>
    </lineage>
</organism>
<evidence type="ECO:0000256" key="2">
    <source>
        <dbReference type="ARBA" id="ARBA00022692"/>
    </source>
</evidence>
<name>A0A9W4XI18_9PLEO</name>
<dbReference type="InterPro" id="IPR049326">
    <property type="entry name" value="Rhodopsin_dom_fungi"/>
</dbReference>
<keyword evidence="3 7" id="KW-1133">Transmembrane helix</keyword>
<evidence type="ECO:0000256" key="4">
    <source>
        <dbReference type="ARBA" id="ARBA00023136"/>
    </source>
</evidence>
<dbReference type="GO" id="GO:0016020">
    <property type="term" value="C:membrane"/>
    <property type="evidence" value="ECO:0007669"/>
    <property type="project" value="UniProtKB-SubCell"/>
</dbReference>
<feature type="transmembrane region" description="Helical" evidence="7">
    <location>
        <begin position="67"/>
        <end position="88"/>
    </location>
</feature>
<keyword evidence="4 7" id="KW-0472">Membrane</keyword>
<feature type="transmembrane region" description="Helical" evidence="7">
    <location>
        <begin position="35"/>
        <end position="55"/>
    </location>
</feature>
<evidence type="ECO:0000256" key="6">
    <source>
        <dbReference type="SAM" id="MobiDB-lite"/>
    </source>
</evidence>
<dbReference type="PANTHER" id="PTHR33048:SF47">
    <property type="entry name" value="INTEGRAL MEMBRANE PROTEIN-RELATED"/>
    <property type="match status" value="1"/>
</dbReference>
<feature type="domain" description="Rhodopsin" evidence="8">
    <location>
        <begin position="51"/>
        <end position="296"/>
    </location>
</feature>
<dbReference type="Pfam" id="PF20684">
    <property type="entry name" value="Fung_rhodopsin"/>
    <property type="match status" value="1"/>
</dbReference>
<comment type="caution">
    <text evidence="9">The sequence shown here is derived from an EMBL/GenBank/DDBJ whole genome shotgun (WGS) entry which is preliminary data.</text>
</comment>
<evidence type="ECO:0000256" key="5">
    <source>
        <dbReference type="ARBA" id="ARBA00038359"/>
    </source>
</evidence>